<feature type="region of interest" description="Disordered" evidence="2">
    <location>
        <begin position="881"/>
        <end position="905"/>
    </location>
</feature>
<accession>A0A553NR44</accession>
<evidence type="ECO:0000259" key="4">
    <source>
        <dbReference type="Pfam" id="PF13638"/>
    </source>
</evidence>
<dbReference type="InterPro" id="IPR011990">
    <property type="entry name" value="TPR-like_helical_dom_sf"/>
</dbReference>
<dbReference type="GO" id="GO:0042162">
    <property type="term" value="F:telomeric DNA binding"/>
    <property type="evidence" value="ECO:0007669"/>
    <property type="project" value="TreeGrafter"/>
</dbReference>
<organism evidence="5 6">
    <name type="scientific">Tigriopus californicus</name>
    <name type="common">Marine copepod</name>
    <dbReference type="NCBI Taxonomy" id="6832"/>
    <lineage>
        <taxon>Eukaryota</taxon>
        <taxon>Metazoa</taxon>
        <taxon>Ecdysozoa</taxon>
        <taxon>Arthropoda</taxon>
        <taxon>Crustacea</taxon>
        <taxon>Multicrustacea</taxon>
        <taxon>Hexanauplia</taxon>
        <taxon>Copepoda</taxon>
        <taxon>Harpacticoida</taxon>
        <taxon>Harpacticidae</taxon>
        <taxon>Tigriopus</taxon>
    </lineage>
</organism>
<reference evidence="5 6" key="1">
    <citation type="journal article" date="2018" name="Nat. Ecol. Evol.">
        <title>Genomic signatures of mitonuclear coevolution across populations of Tigriopus californicus.</title>
        <authorList>
            <person name="Barreto F.S."/>
            <person name="Watson E.T."/>
            <person name="Lima T.G."/>
            <person name="Willett C.S."/>
            <person name="Edmands S."/>
            <person name="Li W."/>
            <person name="Burton R.S."/>
        </authorList>
    </citation>
    <scope>NUCLEOTIDE SEQUENCE [LARGE SCALE GENOMIC DNA]</scope>
    <source>
        <strain evidence="5 6">San Diego</strain>
    </source>
</reference>
<dbReference type="InterPro" id="IPR018834">
    <property type="entry name" value="DNA/RNA-bd_Est1-type"/>
</dbReference>
<comment type="caution">
    <text evidence="5">The sequence shown here is derived from an EMBL/GenBank/DDBJ whole genome shotgun (WGS) entry which is preliminary data.</text>
</comment>
<keyword evidence="1" id="KW-0866">Nonsense-mediated mRNA decay</keyword>
<proteinExistence type="predicted"/>
<feature type="compositionally biased region" description="Acidic residues" evidence="2">
    <location>
        <begin position="482"/>
        <end position="494"/>
    </location>
</feature>
<dbReference type="AlphaFoldDB" id="A0A553NR44"/>
<sequence length="905" mass="102776">MAQSTPIRHDPSKVQRSIYEVVKRVESVHAQCGDIQSLFTPEVLFLRGKLWDYTLRLCQCDPALFALKALDLFWLKSIHGTLTRARQLTRGWTPMEQAYLQGHLAASVSQMRHCQDWLTPPAGWTPLIEYGELVAPPPPTRGREKWRRILQHKLLVYLGDLTRYALSFQAEASPRLPAGFYARALALEQAHGAPFNQLASLCAQANYGLSSAFLYLRSMHTSEPFAGARTNLEKLVTKNSREWRKLQNQLDQRGPPQVETEWCIRLHIELINCIVLGEATSDLSDICQRALEAFQRCLYIPMQDVDYASHDLLSEEVVDEMILSLLVPLTNPKLSASKKAMLNAYLLALFTHVVSKMLGDVTLKFFGPEALLKVFEPDEPQPKDTPDDPTNGIAKAEAESEEKSKSKRTPKPQSILDKRRRRKPRGLSDSETDPSESDNDSKTDPSTSKSMRDDETTRNLDSSSSEFSFSDLESESGILATDSEDEDDDDDDSDVIVESSRNLISTLGLVRVLKKHHLNGGFRILSSWLLNSEKVLQEASKSSDVFWSRLSRFFSLLDFTNSEYTPNDEVNEAIVKVKDLVEVGSYYPESELMAGMTNVSRIPPPSSNTNDDIEEALSKLNELEKGTLQILHFQWIRDRFCESPLTNLQLEENGLVTFKVKNTTTHEPVTTPKEEKVDSSAEKSVEMTKEKEQMMEQMAKLWLQQEVNDLEGKTKSLRGYAHYSPYLVLDHFALSEHLELIKDIVYSKKFAVIVPTVVIHDLDDMKKSSPGARNAIRWLEKQFHQGNRWLRPQRPNEKKPLELLTYPKKKEREATNYFQIFECCNHFSVIRGESSAANKIQVTLLTSGPKESETRTYDPRGVAGSIGIKVENVNVFYVGKSPSERRKNKHFHAKKKKPKSLVSRP</sequence>
<dbReference type="Pfam" id="PF10373">
    <property type="entry name" value="EST1_DNA_bind"/>
    <property type="match status" value="1"/>
</dbReference>
<dbReference type="STRING" id="6832.A0A553NR44"/>
<evidence type="ECO:0000256" key="1">
    <source>
        <dbReference type="ARBA" id="ARBA00023161"/>
    </source>
</evidence>
<dbReference type="InterPro" id="IPR045153">
    <property type="entry name" value="Est1/Ebs1-like"/>
</dbReference>
<feature type="compositionally biased region" description="Basic residues" evidence="2">
    <location>
        <begin position="886"/>
        <end position="899"/>
    </location>
</feature>
<dbReference type="GO" id="GO:0000184">
    <property type="term" value="P:nuclear-transcribed mRNA catabolic process, nonsense-mediated decay"/>
    <property type="evidence" value="ECO:0007669"/>
    <property type="project" value="UniProtKB-KW"/>
</dbReference>
<dbReference type="EMBL" id="VCGU01000011">
    <property type="protein sequence ID" value="TRY67907.1"/>
    <property type="molecule type" value="Genomic_DNA"/>
</dbReference>
<dbReference type="CDD" id="cd09884">
    <property type="entry name" value="PIN_Smg5-like"/>
    <property type="match status" value="1"/>
</dbReference>
<dbReference type="OMA" id="GICLDNP"/>
<evidence type="ECO:0008006" key="7">
    <source>
        <dbReference type="Google" id="ProtNLM"/>
    </source>
</evidence>
<evidence type="ECO:0000313" key="5">
    <source>
        <dbReference type="EMBL" id="TRY67907.1"/>
    </source>
</evidence>
<feature type="domain" description="PIN" evidence="4">
    <location>
        <begin position="728"/>
        <end position="829"/>
    </location>
</feature>
<dbReference type="Gene3D" id="1.25.40.10">
    <property type="entry name" value="Tetratricopeptide repeat domain"/>
    <property type="match status" value="1"/>
</dbReference>
<dbReference type="Proteomes" id="UP000318571">
    <property type="component" value="Chromosome 4"/>
</dbReference>
<name>A0A553NR44_TIGCA</name>
<dbReference type="SUPFAM" id="SSF48452">
    <property type="entry name" value="TPR-like"/>
    <property type="match status" value="1"/>
</dbReference>
<dbReference type="FunFam" id="3.40.50.1010:FF:000033">
    <property type="entry name" value="Blast:Protein SMG5"/>
    <property type="match status" value="1"/>
</dbReference>
<dbReference type="Pfam" id="PF13638">
    <property type="entry name" value="PIN_4"/>
    <property type="match status" value="1"/>
</dbReference>
<dbReference type="PANTHER" id="PTHR15696">
    <property type="entry name" value="SMG-7 SUPPRESSOR WITH MORPHOLOGICAL EFFECT ON GENITALIA PROTEIN 7"/>
    <property type="match status" value="1"/>
</dbReference>
<gene>
    <name evidence="5" type="ORF">TCAL_05253</name>
</gene>
<evidence type="ECO:0000313" key="6">
    <source>
        <dbReference type="Proteomes" id="UP000318571"/>
    </source>
</evidence>
<feature type="compositionally biased region" description="Low complexity" evidence="2">
    <location>
        <begin position="460"/>
        <end position="471"/>
    </location>
</feature>
<dbReference type="PANTHER" id="PTHR15696:SF7">
    <property type="entry name" value="NONSENSE-MEDIATED MRNA DECAY FACTOR"/>
    <property type="match status" value="1"/>
</dbReference>
<feature type="region of interest" description="Disordered" evidence="2">
    <location>
        <begin position="376"/>
        <end position="494"/>
    </location>
</feature>
<feature type="domain" description="DNA/RNA-binding" evidence="3">
    <location>
        <begin position="179"/>
        <end position="361"/>
    </location>
</feature>
<protein>
    <recommendedName>
        <fullName evidence="7">PIN domain-containing protein</fullName>
    </recommendedName>
</protein>
<evidence type="ECO:0000259" key="3">
    <source>
        <dbReference type="Pfam" id="PF10373"/>
    </source>
</evidence>
<dbReference type="GO" id="GO:0070034">
    <property type="term" value="F:telomerase RNA binding"/>
    <property type="evidence" value="ECO:0007669"/>
    <property type="project" value="TreeGrafter"/>
</dbReference>
<dbReference type="Gene3D" id="3.40.50.1010">
    <property type="entry name" value="5'-nuclease"/>
    <property type="match status" value="1"/>
</dbReference>
<dbReference type="GO" id="GO:0005697">
    <property type="term" value="C:telomerase holoenzyme complex"/>
    <property type="evidence" value="ECO:0007669"/>
    <property type="project" value="TreeGrafter"/>
</dbReference>
<evidence type="ECO:0000256" key="2">
    <source>
        <dbReference type="SAM" id="MobiDB-lite"/>
    </source>
</evidence>
<dbReference type="InterPro" id="IPR002716">
    <property type="entry name" value="PIN_dom"/>
</dbReference>
<dbReference type="OrthoDB" id="5920073at2759"/>
<keyword evidence="6" id="KW-1185">Reference proteome</keyword>